<reference evidence="1" key="1">
    <citation type="submission" date="2021-01" db="EMBL/GenBank/DDBJ databases">
        <title>Whole genome shotgun sequence of Virgisporangium aurantiacum NBRC 16421.</title>
        <authorList>
            <person name="Komaki H."/>
            <person name="Tamura T."/>
        </authorList>
    </citation>
    <scope>NUCLEOTIDE SEQUENCE</scope>
    <source>
        <strain evidence="1">NBRC 16421</strain>
    </source>
</reference>
<evidence type="ECO:0000313" key="2">
    <source>
        <dbReference type="Proteomes" id="UP000612585"/>
    </source>
</evidence>
<evidence type="ECO:0000313" key="1">
    <source>
        <dbReference type="EMBL" id="GIJ62462.1"/>
    </source>
</evidence>
<dbReference type="RefSeq" id="WP_204008129.1">
    <property type="nucleotide sequence ID" value="NZ_BOPG01000078.1"/>
</dbReference>
<dbReference type="Proteomes" id="UP000612585">
    <property type="component" value="Unassembled WGS sequence"/>
</dbReference>
<accession>A0A8J3ZEB5</accession>
<proteinExistence type="predicted"/>
<organism evidence="1 2">
    <name type="scientific">Virgisporangium aurantiacum</name>
    <dbReference type="NCBI Taxonomy" id="175570"/>
    <lineage>
        <taxon>Bacteria</taxon>
        <taxon>Bacillati</taxon>
        <taxon>Actinomycetota</taxon>
        <taxon>Actinomycetes</taxon>
        <taxon>Micromonosporales</taxon>
        <taxon>Micromonosporaceae</taxon>
        <taxon>Virgisporangium</taxon>
    </lineage>
</organism>
<name>A0A8J3ZEB5_9ACTN</name>
<keyword evidence="2" id="KW-1185">Reference proteome</keyword>
<gene>
    <name evidence="1" type="ORF">Vau01_099780</name>
</gene>
<dbReference type="AlphaFoldDB" id="A0A8J3ZEB5"/>
<dbReference type="EMBL" id="BOPG01000078">
    <property type="protein sequence ID" value="GIJ62462.1"/>
    <property type="molecule type" value="Genomic_DNA"/>
</dbReference>
<evidence type="ECO:0008006" key="3">
    <source>
        <dbReference type="Google" id="ProtNLM"/>
    </source>
</evidence>
<protein>
    <recommendedName>
        <fullName evidence="3">Thiazole-containing bacteriocin maturation protein</fullName>
    </recommendedName>
</protein>
<sequence length="684" mass="72722">MKPKLKPDVYWVPRGDSLAFVHTGDLFTVKGRTALPLMDRLAPYLDGNVELDELVGGLPEAKREMVRALVTALADAGLVKDVQHDEPHQLGPAELDRYAAEIAYIDHHLSSAARRFQDHRNAHVVCVGAGLGLNALVHACLRSGVAEVTALVTADCPTDTERLATYVRAAQRDDPAQRVHQRSLVDTPEALLAAVELGDVVLHVSDRPVLRRARDLDRLCRLLGRPLIQGIVVADEAWTGPVAGTDRPGWESAWLRVLSNRPRAADGFTAEPVAESPFLAGPTAAIVANRVAFLCFRHLTGVAGLNSTPAPTEAISLVDLETLATSEHRVFDHPAAQPADPETEGEFADRFAAFLAAPPRRPDDFSRRAAELFDRRLGLFQRLDENELTQLPLHVAEVTVADPFTLLDTRSGHPVTVGIGDSFGAARQSAALRAFALYATLSVDARRLTAPADGTDEPRVFARNLVLDKSELIDAVLAYPVLGTPGAPAGDLRHPVGLAAATSSDEALRRGLLDHCRELTVAEIAAAPAPFPELPLADVDLDEEGGRYRDAVATARVPVRVYDVTGGLGVPVLAFCGPDSTICYAAGSDLAEAVTTGLAQVLLSYQADVNGHAGIAPPAVANLRPELRGQPTAPAGPSGPAEADGWRPLLGALHGAGYHVYAVPVGHDPVARAVLPSVVQVVVQ</sequence>
<comment type="caution">
    <text evidence="1">The sequence shown here is derived from an EMBL/GenBank/DDBJ whole genome shotgun (WGS) entry which is preliminary data.</text>
</comment>
<dbReference type="Gene3D" id="3.40.50.720">
    <property type="entry name" value="NAD(P)-binding Rossmann-like Domain"/>
    <property type="match status" value="1"/>
</dbReference>